<dbReference type="EMBL" id="NCKU01000228">
    <property type="protein sequence ID" value="RWS16455.1"/>
    <property type="molecule type" value="Genomic_DNA"/>
</dbReference>
<dbReference type="InterPro" id="IPR005552">
    <property type="entry name" value="Scramblase"/>
</dbReference>
<organism evidence="3 4">
    <name type="scientific">Dinothrombium tinctorium</name>
    <dbReference type="NCBI Taxonomy" id="1965070"/>
    <lineage>
        <taxon>Eukaryota</taxon>
        <taxon>Metazoa</taxon>
        <taxon>Ecdysozoa</taxon>
        <taxon>Arthropoda</taxon>
        <taxon>Chelicerata</taxon>
        <taxon>Arachnida</taxon>
        <taxon>Acari</taxon>
        <taxon>Acariformes</taxon>
        <taxon>Trombidiformes</taxon>
        <taxon>Prostigmata</taxon>
        <taxon>Anystina</taxon>
        <taxon>Parasitengona</taxon>
        <taxon>Trombidioidea</taxon>
        <taxon>Trombidiidae</taxon>
        <taxon>Dinothrombium</taxon>
    </lineage>
</organism>
<dbReference type="Pfam" id="PF03803">
    <property type="entry name" value="Scramblase"/>
    <property type="match status" value="1"/>
</dbReference>
<dbReference type="OrthoDB" id="191150at2759"/>
<dbReference type="GO" id="GO:0017128">
    <property type="term" value="F:phospholipid scramblase activity"/>
    <property type="evidence" value="ECO:0007669"/>
    <property type="project" value="InterPro"/>
</dbReference>
<evidence type="ECO:0000313" key="3">
    <source>
        <dbReference type="EMBL" id="RWS16455.1"/>
    </source>
</evidence>
<name>A0A3S3PP35_9ACAR</name>
<dbReference type="PANTHER" id="PTHR23248:SF9">
    <property type="entry name" value="PHOSPHOLIPID SCRAMBLASE"/>
    <property type="match status" value="1"/>
</dbReference>
<evidence type="ECO:0000313" key="4">
    <source>
        <dbReference type="Proteomes" id="UP000285301"/>
    </source>
</evidence>
<keyword evidence="2" id="KW-0449">Lipoprotein</keyword>
<accession>A0A3S3PP35</accession>
<keyword evidence="4" id="KW-1185">Reference proteome</keyword>
<reference evidence="3 4" key="1">
    <citation type="journal article" date="2018" name="Gigascience">
        <title>Genomes of trombidid mites reveal novel predicted allergens and laterally-transferred genes associated with secondary metabolism.</title>
        <authorList>
            <person name="Dong X."/>
            <person name="Chaisiri K."/>
            <person name="Xia D."/>
            <person name="Armstrong S.D."/>
            <person name="Fang Y."/>
            <person name="Donnelly M.J."/>
            <person name="Kadowaki T."/>
            <person name="McGarry J.W."/>
            <person name="Darby A.C."/>
            <person name="Makepeace B.L."/>
        </authorList>
    </citation>
    <scope>NUCLEOTIDE SEQUENCE [LARGE SCALE GENOMIC DNA]</scope>
    <source>
        <strain evidence="3">UoL-WK</strain>
    </source>
</reference>
<dbReference type="GO" id="GO:0005886">
    <property type="term" value="C:plasma membrane"/>
    <property type="evidence" value="ECO:0007669"/>
    <property type="project" value="TreeGrafter"/>
</dbReference>
<dbReference type="AlphaFoldDB" id="A0A3S3PP35"/>
<comment type="similarity">
    <text evidence="1 2">Belongs to the phospholipid scramblase family.</text>
</comment>
<comment type="cofactor">
    <cofactor evidence="2">
        <name>Ca(2+)</name>
        <dbReference type="ChEBI" id="CHEBI:29108"/>
    </cofactor>
</comment>
<evidence type="ECO:0000256" key="2">
    <source>
        <dbReference type="RuleBase" id="RU363116"/>
    </source>
</evidence>
<protein>
    <recommendedName>
        <fullName evidence="2">Phospholipid scramblase</fullName>
    </recommendedName>
</protein>
<dbReference type="Proteomes" id="UP000285301">
    <property type="component" value="Unassembled WGS sequence"/>
</dbReference>
<keyword evidence="2" id="KW-0106">Calcium</keyword>
<proteinExistence type="inferred from homology"/>
<dbReference type="PANTHER" id="PTHR23248">
    <property type="entry name" value="PHOSPHOLIPID SCRAMBLASE-RELATED"/>
    <property type="match status" value="1"/>
</dbReference>
<keyword evidence="2" id="KW-0564">Palmitate</keyword>
<comment type="caution">
    <text evidence="3">The sequence shown here is derived from an EMBL/GenBank/DDBJ whole genome shotgun (WGS) entry which is preliminary data.</text>
</comment>
<evidence type="ECO:0000256" key="1">
    <source>
        <dbReference type="ARBA" id="ARBA00005350"/>
    </source>
</evidence>
<comment type="function">
    <text evidence="2">May mediate accelerated ATP-independent bidirectional transbilayer migration of phospholipids upon binding calcium ions that results in a loss of phospholipid asymmetry in the plasma membrane.</text>
</comment>
<gene>
    <name evidence="3" type="ORF">B4U79_10679</name>
</gene>
<sequence>MSVITEQPKSISSWITIQKRHDNCPPGLEALIDADHLLVRQVMEFFEAVTGYETNNRYWIKNSAGANLFLAVEENDCLTRQCSGSLRPFLINFKDASNVTVAQAYRPMRCDTCCCPFCLQELEMMAPEAHTIGWTEQAFTCCYPKFKIKNRERDKTKLTITGPLWTCSCFYEDVEFNVYSAGGDKIGRITKHWSGFFKELFTDSDIFGISFPKDLDIELKIVLLGTVLLIDYMFFEDPACGKRKDVPGMCC</sequence>